<dbReference type="AlphaFoldDB" id="A0A518BZZ5"/>
<dbReference type="Pfam" id="PF13620">
    <property type="entry name" value="CarboxypepD_reg"/>
    <property type="match status" value="1"/>
</dbReference>
<name>A0A518BZZ5_9BACT</name>
<dbReference type="KEGG" id="mcad:Pan265_24140"/>
<keyword evidence="7" id="KW-1185">Reference proteome</keyword>
<evidence type="ECO:0000256" key="2">
    <source>
        <dbReference type="ARBA" id="ARBA00022748"/>
    </source>
</evidence>
<evidence type="ECO:0000256" key="4">
    <source>
        <dbReference type="ARBA" id="ARBA00023284"/>
    </source>
</evidence>
<dbReference type="InterPro" id="IPR050553">
    <property type="entry name" value="Thioredoxin_ResA/DsbE_sf"/>
</dbReference>
<dbReference type="GO" id="GO:0030313">
    <property type="term" value="C:cell envelope"/>
    <property type="evidence" value="ECO:0007669"/>
    <property type="project" value="UniProtKB-SubCell"/>
</dbReference>
<dbReference type="Gene3D" id="2.60.40.1120">
    <property type="entry name" value="Carboxypeptidase-like, regulatory domain"/>
    <property type="match status" value="1"/>
</dbReference>
<dbReference type="PANTHER" id="PTHR42852:SF6">
    <property type="entry name" value="THIOL:DISULFIDE INTERCHANGE PROTEIN DSBE"/>
    <property type="match status" value="1"/>
</dbReference>
<evidence type="ECO:0000256" key="3">
    <source>
        <dbReference type="ARBA" id="ARBA00023157"/>
    </source>
</evidence>
<dbReference type="EMBL" id="CP036280">
    <property type="protein sequence ID" value="QDU72544.1"/>
    <property type="molecule type" value="Genomic_DNA"/>
</dbReference>
<dbReference type="OrthoDB" id="279966at2"/>
<dbReference type="InterPro" id="IPR017937">
    <property type="entry name" value="Thioredoxin_CS"/>
</dbReference>
<dbReference type="SUPFAM" id="SSF49464">
    <property type="entry name" value="Carboxypeptidase regulatory domain-like"/>
    <property type="match status" value="1"/>
</dbReference>
<sequence>MRVFLRAVLAGFLVLVWTAVAVTGQDLVLDVTSPWTYGTGGEPETDQYEVETLAESYRITVHQPAHAVTRNFAGLLMIDPERTPVLSMTYRARGLDMRRPELPLLAFWGGQPDNMTTVSYKDIVSDGRRQTVRVDLREILERHDASAEALVYLDLRIHADGDAETPSDFEVFDLRFLADGPFGEGERQEVESRPVRVKAVDEKGRPVAGARVVLDGHLKDYAVTATTDAEGMAVVYPARSELVATRSMVELEREGRASVIFRDLREVGDDRVLTARLLRVQRLSGRVEDESGMPVAGAMGEVWLHVDASTDRRVGWPRFQMSKRVLSDASGHWQSEPLPVLGEEKVLIAWKDGRYLVDQWGGQYSGAATLEQLLDGTAVSVLKRGVAQAGVVRDEAGRPIGGALVATGSDRFASNSPPSTVTDDSGRYRFDNLPEGLTVFTVSSEGHAPELVQVGVEPGAEPLDFTLKPAAVFRIQTVNEEGEPIRAYISPDEWRGFRTIPERLETGEDGVAVYYGPHDEVAFDFFAEDVGDVRGLRLSPNPEGPPHRVVFKAPLTIEVRVTDAETGEPVRTYRAIPGLKFQDHPAQSIHWEHHSVTDVDDERGEAELVFGYPYPFRFVMIESPGYGGVISRAIEEKHGRVSLAFALSPAPDVRYRLADAQGVAEAGMRVYLTTMPYQPYLRNGRVSHSERPYAETDDAGWFSFPPQAQPFALVVAEEAGYLHVLAEDLPEVGEVLRLRPWARVKGRVLVGDSPRDGESVMISVVQPPMVPNVAQDPGPQHQYKVKADEAGYFLADRVPPASIQVGRRVTLSDNAWTSTLNQNFEPEPGETIEVLIGGSGRNLRGTFVWPGDSVPRAPFASVQARLSTWVDPEPMKAVISEMMPEGYEDWTQEERSAFFATEEGTALQERTRELQMEMRSASRHHVFRVESDGSFVIHNVESGTYELEFKAHEPPEGDVCGFGEPTAKFTQRVTVPAFNEGVTYVPEPLELGLMRVDLIQPSLQEGDVAHDFTVPLMDPEAEDPLAGEASFTLSDHRGKVVLIDFWATWCGPCLDETPNLKAVWERHGSDPNFTMIGLSLDDQPKAPAAYAQKQSLGWHQGFLGAWNAATLPEDYGVRGIPSIWLIGPDGRVLVKGLRGDRITQAVTEALSRMPDAVTRAD</sequence>
<keyword evidence="3" id="KW-1015">Disulfide bond</keyword>
<dbReference type="SUPFAM" id="SSF52833">
    <property type="entry name" value="Thioredoxin-like"/>
    <property type="match status" value="1"/>
</dbReference>
<evidence type="ECO:0000313" key="7">
    <source>
        <dbReference type="Proteomes" id="UP000320386"/>
    </source>
</evidence>
<keyword evidence="2" id="KW-0201">Cytochrome c-type biogenesis</keyword>
<dbReference type="PANTHER" id="PTHR42852">
    <property type="entry name" value="THIOL:DISULFIDE INTERCHANGE PROTEIN DSBE"/>
    <property type="match status" value="1"/>
</dbReference>
<protein>
    <submittedName>
        <fullName evidence="6">Thiol:disulfide interchange protein CycY</fullName>
    </submittedName>
</protein>
<evidence type="ECO:0000256" key="1">
    <source>
        <dbReference type="ARBA" id="ARBA00004196"/>
    </source>
</evidence>
<evidence type="ECO:0000259" key="5">
    <source>
        <dbReference type="PROSITE" id="PS51352"/>
    </source>
</evidence>
<accession>A0A518BZZ5</accession>
<dbReference type="PROSITE" id="PS51352">
    <property type="entry name" value="THIOREDOXIN_2"/>
    <property type="match status" value="1"/>
</dbReference>
<keyword evidence="4" id="KW-0676">Redox-active center</keyword>
<proteinExistence type="predicted"/>
<organism evidence="6 7">
    <name type="scientific">Mucisphaera calidilacus</name>
    <dbReference type="NCBI Taxonomy" id="2527982"/>
    <lineage>
        <taxon>Bacteria</taxon>
        <taxon>Pseudomonadati</taxon>
        <taxon>Planctomycetota</taxon>
        <taxon>Phycisphaerae</taxon>
        <taxon>Phycisphaerales</taxon>
        <taxon>Phycisphaeraceae</taxon>
        <taxon>Mucisphaera</taxon>
    </lineage>
</organism>
<gene>
    <name evidence="6" type="primary">cycY</name>
    <name evidence="6" type="ORF">Pan265_24140</name>
</gene>
<dbReference type="CDD" id="cd02966">
    <property type="entry name" value="TlpA_like_family"/>
    <property type="match status" value="1"/>
</dbReference>
<dbReference type="PROSITE" id="PS00194">
    <property type="entry name" value="THIOREDOXIN_1"/>
    <property type="match status" value="1"/>
</dbReference>
<dbReference type="InterPro" id="IPR013766">
    <property type="entry name" value="Thioredoxin_domain"/>
</dbReference>
<dbReference type="GO" id="GO:0017004">
    <property type="term" value="P:cytochrome complex assembly"/>
    <property type="evidence" value="ECO:0007669"/>
    <property type="project" value="UniProtKB-KW"/>
</dbReference>
<reference evidence="6 7" key="1">
    <citation type="submission" date="2019-02" db="EMBL/GenBank/DDBJ databases">
        <title>Deep-cultivation of Planctomycetes and their phenomic and genomic characterization uncovers novel biology.</title>
        <authorList>
            <person name="Wiegand S."/>
            <person name="Jogler M."/>
            <person name="Boedeker C."/>
            <person name="Pinto D."/>
            <person name="Vollmers J."/>
            <person name="Rivas-Marin E."/>
            <person name="Kohn T."/>
            <person name="Peeters S.H."/>
            <person name="Heuer A."/>
            <person name="Rast P."/>
            <person name="Oberbeckmann S."/>
            <person name="Bunk B."/>
            <person name="Jeske O."/>
            <person name="Meyerdierks A."/>
            <person name="Storesund J.E."/>
            <person name="Kallscheuer N."/>
            <person name="Luecker S."/>
            <person name="Lage O.M."/>
            <person name="Pohl T."/>
            <person name="Merkel B.J."/>
            <person name="Hornburger P."/>
            <person name="Mueller R.-W."/>
            <person name="Bruemmer F."/>
            <person name="Labrenz M."/>
            <person name="Spormann A.M."/>
            <person name="Op den Camp H."/>
            <person name="Overmann J."/>
            <person name="Amann R."/>
            <person name="Jetten M.S.M."/>
            <person name="Mascher T."/>
            <person name="Medema M.H."/>
            <person name="Devos D.P."/>
            <person name="Kaster A.-K."/>
            <person name="Ovreas L."/>
            <person name="Rohde M."/>
            <person name="Galperin M.Y."/>
            <person name="Jogler C."/>
        </authorList>
    </citation>
    <scope>NUCLEOTIDE SEQUENCE [LARGE SCALE GENOMIC DNA]</scope>
    <source>
        <strain evidence="6 7">Pan265</strain>
    </source>
</reference>
<feature type="domain" description="Thioredoxin" evidence="5">
    <location>
        <begin position="1003"/>
        <end position="1155"/>
    </location>
</feature>
<dbReference type="Pfam" id="PF00578">
    <property type="entry name" value="AhpC-TSA"/>
    <property type="match status" value="1"/>
</dbReference>
<evidence type="ECO:0000313" key="6">
    <source>
        <dbReference type="EMBL" id="QDU72544.1"/>
    </source>
</evidence>
<dbReference type="RefSeq" id="WP_145446719.1">
    <property type="nucleotide sequence ID" value="NZ_CP036280.1"/>
</dbReference>
<dbReference type="InterPro" id="IPR000866">
    <property type="entry name" value="AhpC/TSA"/>
</dbReference>
<comment type="subcellular location">
    <subcellularLocation>
        <location evidence="1">Cell envelope</location>
    </subcellularLocation>
</comment>
<dbReference type="Proteomes" id="UP000320386">
    <property type="component" value="Chromosome"/>
</dbReference>
<dbReference type="InterPro" id="IPR036249">
    <property type="entry name" value="Thioredoxin-like_sf"/>
</dbReference>
<dbReference type="InterPro" id="IPR008969">
    <property type="entry name" value="CarboxyPept-like_regulatory"/>
</dbReference>
<dbReference type="Gene3D" id="3.40.30.10">
    <property type="entry name" value="Glutaredoxin"/>
    <property type="match status" value="1"/>
</dbReference>